<dbReference type="PROSITE" id="PS51747">
    <property type="entry name" value="CYT_DCMP_DEAMINASES_2"/>
    <property type="match status" value="1"/>
</dbReference>
<keyword evidence="9 13" id="KW-0862">Zinc</keyword>
<organism evidence="18 19">
    <name type="scientific">Marinitoga hydrogenitolerans (strain DSM 16785 / JCM 12826 / AT1271)</name>
    <dbReference type="NCBI Taxonomy" id="1122195"/>
    <lineage>
        <taxon>Bacteria</taxon>
        <taxon>Thermotogati</taxon>
        <taxon>Thermotogota</taxon>
        <taxon>Thermotogae</taxon>
        <taxon>Petrotogales</taxon>
        <taxon>Petrotogaceae</taxon>
        <taxon>Marinitoga</taxon>
    </lineage>
</organism>
<evidence type="ECO:0000256" key="8">
    <source>
        <dbReference type="ARBA" id="ARBA00022801"/>
    </source>
</evidence>
<dbReference type="Pfam" id="PF00383">
    <property type="entry name" value="dCMP_cyt_deam_1"/>
    <property type="match status" value="1"/>
</dbReference>
<evidence type="ECO:0000256" key="14">
    <source>
        <dbReference type="PIRSR" id="PIRSR006769-1"/>
    </source>
</evidence>
<evidence type="ECO:0000256" key="11">
    <source>
        <dbReference type="ARBA" id="ARBA00023002"/>
    </source>
</evidence>
<dbReference type="Gene3D" id="3.40.430.10">
    <property type="entry name" value="Dihydrofolate Reductase, subunit A"/>
    <property type="match status" value="1"/>
</dbReference>
<evidence type="ECO:0000256" key="7">
    <source>
        <dbReference type="ARBA" id="ARBA00022723"/>
    </source>
</evidence>
<feature type="binding site" evidence="16">
    <location>
        <position position="87"/>
    </location>
    <ligand>
        <name>Zn(2+)</name>
        <dbReference type="ChEBI" id="CHEBI:29105"/>
        <note>catalytic</note>
    </ligand>
</feature>
<dbReference type="PROSITE" id="PS00903">
    <property type="entry name" value="CYT_DCMP_DEAMINASES_1"/>
    <property type="match status" value="1"/>
</dbReference>
<comment type="catalytic activity">
    <reaction evidence="13">
        <text>5-amino-6-(5-phospho-D-ribitylamino)uracil + NADP(+) = 5-amino-6-(5-phospho-D-ribosylamino)uracil + NADPH + H(+)</text>
        <dbReference type="Rhea" id="RHEA:17845"/>
        <dbReference type="ChEBI" id="CHEBI:15378"/>
        <dbReference type="ChEBI" id="CHEBI:57783"/>
        <dbReference type="ChEBI" id="CHEBI:58349"/>
        <dbReference type="ChEBI" id="CHEBI:58421"/>
        <dbReference type="ChEBI" id="CHEBI:58453"/>
        <dbReference type="EC" id="1.1.1.193"/>
    </reaction>
</comment>
<evidence type="ECO:0000256" key="12">
    <source>
        <dbReference type="ARBA" id="ARBA00023268"/>
    </source>
</evidence>
<evidence type="ECO:0000256" key="3">
    <source>
        <dbReference type="ARBA" id="ARBA00004910"/>
    </source>
</evidence>
<feature type="binding site" evidence="15">
    <location>
        <position position="173"/>
    </location>
    <ligand>
        <name>NADP(+)</name>
        <dbReference type="ChEBI" id="CHEBI:58349"/>
    </ligand>
</feature>
<comment type="pathway">
    <text evidence="2 13">Cofactor biosynthesis; riboflavin biosynthesis; 5-amino-6-(D-ribitylamino)uracil from GTP: step 2/4.</text>
</comment>
<dbReference type="EC" id="1.1.1.193" evidence="13"/>
<keyword evidence="7 13" id="KW-0479">Metal-binding</keyword>
<dbReference type="InterPro" id="IPR011549">
    <property type="entry name" value="RibD_C"/>
</dbReference>
<dbReference type="FunFam" id="3.40.140.10:FF:000025">
    <property type="entry name" value="Riboflavin biosynthesis protein RibD"/>
    <property type="match status" value="1"/>
</dbReference>
<dbReference type="PIRSF" id="PIRSF006769">
    <property type="entry name" value="RibD"/>
    <property type="match status" value="1"/>
</dbReference>
<evidence type="ECO:0000256" key="2">
    <source>
        <dbReference type="ARBA" id="ARBA00004882"/>
    </source>
</evidence>
<reference evidence="18" key="1">
    <citation type="submission" date="2016-11" db="EMBL/GenBank/DDBJ databases">
        <authorList>
            <person name="Varghese N."/>
            <person name="Submissions S."/>
        </authorList>
    </citation>
    <scope>NUCLEOTIDE SEQUENCE [LARGE SCALE GENOMIC DNA]</scope>
    <source>
        <strain evidence="18">DSM 16785</strain>
    </source>
</reference>
<feature type="binding site" evidence="15">
    <location>
        <position position="199"/>
    </location>
    <ligand>
        <name>NADP(+)</name>
        <dbReference type="ChEBI" id="CHEBI:58349"/>
    </ligand>
</feature>
<dbReference type="InterPro" id="IPR050765">
    <property type="entry name" value="Riboflavin_Biosynth_HTPR"/>
</dbReference>
<feature type="binding site" evidence="15">
    <location>
        <position position="157"/>
    </location>
    <ligand>
        <name>NADP(+)</name>
        <dbReference type="ChEBI" id="CHEBI:58349"/>
    </ligand>
</feature>
<feature type="binding site" evidence="15">
    <location>
        <position position="203"/>
    </location>
    <ligand>
        <name>substrate</name>
    </ligand>
</feature>
<comment type="caution">
    <text evidence="18">The sequence shown here is derived from an EMBL/GenBank/DDBJ whole genome shotgun (WGS) entry which is preliminary data.</text>
</comment>
<keyword evidence="8 13" id="KW-0378">Hydrolase</keyword>
<dbReference type="GO" id="GO:0008703">
    <property type="term" value="F:5-amino-6-(5-phosphoribosylamino)uracil reductase activity"/>
    <property type="evidence" value="ECO:0007669"/>
    <property type="project" value="UniProtKB-EC"/>
</dbReference>
<gene>
    <name evidence="18" type="ORF">SAMN02745164_00209</name>
</gene>
<evidence type="ECO:0000313" key="19">
    <source>
        <dbReference type="Proteomes" id="UP000184334"/>
    </source>
</evidence>
<evidence type="ECO:0000256" key="6">
    <source>
        <dbReference type="ARBA" id="ARBA00022619"/>
    </source>
</evidence>
<dbReference type="GO" id="GO:0008835">
    <property type="term" value="F:diaminohydroxyphosphoribosylaminopyrimidine deaminase activity"/>
    <property type="evidence" value="ECO:0007669"/>
    <property type="project" value="UniProtKB-EC"/>
</dbReference>
<dbReference type="EC" id="3.5.4.26" evidence="13"/>
<feature type="binding site" evidence="15">
    <location>
        <position position="210"/>
    </location>
    <ligand>
        <name>substrate</name>
    </ligand>
</feature>
<evidence type="ECO:0000313" key="18">
    <source>
        <dbReference type="EMBL" id="SHE32421.1"/>
    </source>
</evidence>
<comment type="similarity">
    <text evidence="4 13">In the N-terminal section; belongs to the cytidine and deoxycytidylate deaminase family.</text>
</comment>
<keyword evidence="6 13" id="KW-0686">Riboflavin biosynthesis</keyword>
<feature type="domain" description="CMP/dCMP-type deaminase" evidence="17">
    <location>
        <begin position="1"/>
        <end position="117"/>
    </location>
</feature>
<dbReference type="RefSeq" id="WP_072862528.1">
    <property type="nucleotide sequence ID" value="NZ_FQUI01000002.1"/>
</dbReference>
<dbReference type="EMBL" id="FQUI01000002">
    <property type="protein sequence ID" value="SHE32421.1"/>
    <property type="molecule type" value="Genomic_DNA"/>
</dbReference>
<evidence type="ECO:0000256" key="16">
    <source>
        <dbReference type="PIRSR" id="PIRSR006769-3"/>
    </source>
</evidence>
<dbReference type="NCBIfam" id="TIGR00326">
    <property type="entry name" value="eubact_ribD"/>
    <property type="match status" value="1"/>
</dbReference>
<dbReference type="NCBIfam" id="TIGR00227">
    <property type="entry name" value="ribD_Cterm"/>
    <property type="match status" value="1"/>
</dbReference>
<evidence type="ECO:0000259" key="17">
    <source>
        <dbReference type="PROSITE" id="PS51747"/>
    </source>
</evidence>
<accession>A0A1M4SJQ1</accession>
<dbReference type="InterPro" id="IPR024072">
    <property type="entry name" value="DHFR-like_dom_sf"/>
</dbReference>
<comment type="similarity">
    <text evidence="5 13">In the C-terminal section; belongs to the HTP reductase family.</text>
</comment>
<name>A0A1M4SJQ1_MARH1</name>
<evidence type="ECO:0000256" key="10">
    <source>
        <dbReference type="ARBA" id="ARBA00022857"/>
    </source>
</evidence>
<feature type="binding site" evidence="15">
    <location>
        <position position="187"/>
    </location>
    <ligand>
        <name>substrate</name>
    </ligand>
</feature>
<dbReference type="Gene3D" id="3.40.140.10">
    <property type="entry name" value="Cytidine Deaminase, domain 2"/>
    <property type="match status" value="1"/>
</dbReference>
<dbReference type="CDD" id="cd01284">
    <property type="entry name" value="Riboflavin_deaminase-reductase"/>
    <property type="match status" value="1"/>
</dbReference>
<dbReference type="Proteomes" id="UP000184334">
    <property type="component" value="Unassembled WGS sequence"/>
</dbReference>
<dbReference type="InterPro" id="IPR002125">
    <property type="entry name" value="CMP_dCMP_dom"/>
</dbReference>
<keyword evidence="19" id="KW-1185">Reference proteome</keyword>
<evidence type="ECO:0000256" key="1">
    <source>
        <dbReference type="ARBA" id="ARBA00002151"/>
    </source>
</evidence>
<dbReference type="InterPro" id="IPR002734">
    <property type="entry name" value="RibDG_C"/>
</dbReference>
<dbReference type="OrthoDB" id="9800865at2"/>
<keyword evidence="10 13" id="KW-0521">NADP</keyword>
<feature type="active site" description="Proton donor" evidence="14">
    <location>
        <position position="52"/>
    </location>
</feature>
<evidence type="ECO:0000256" key="9">
    <source>
        <dbReference type="ARBA" id="ARBA00022833"/>
    </source>
</evidence>
<evidence type="ECO:0000256" key="4">
    <source>
        <dbReference type="ARBA" id="ARBA00005259"/>
    </source>
</evidence>
<sequence>MNHEYFMNLAIKEAKKGIGKVNPNPLVGAVIVKDGKIISKGYHEFFGGRHAEIMAIDNAKKNNNDIKGATMYVTLEPCSHFGKTPPCAYRLVKEGFKEVYIGMLDPNPLVNGNGIKILRNNGIKVQYGILEKQIKELNEIFITYITKKRPYIALKFAMTLDGFIATKKYDSKWISNEKSRKFVHKLRNYYSSILVGSNTLIKDNPKLTCRLKNGRNPIRIILDEKGVFENKKLNIFDEKGRNIIFTKKIIKDSIKNTEIINEINIKEIIKILYQKNIDSILVEGGATVLSSFLKLNLVDKMHVFYSPKIIVNGVSPFRNITINSIRESIKFKCKKVKSIDDNVYWELEACLRE</sequence>
<dbReference type="SUPFAM" id="SSF53927">
    <property type="entry name" value="Cytidine deaminase-like"/>
    <property type="match status" value="1"/>
</dbReference>
<proteinExistence type="inferred from homology"/>
<comment type="pathway">
    <text evidence="3 13">Cofactor biosynthesis; riboflavin biosynthesis; 5-amino-6-(D-ribitylamino)uracil from GTP: step 3/4.</text>
</comment>
<comment type="catalytic activity">
    <reaction evidence="13">
        <text>2,5-diamino-6-hydroxy-4-(5-phosphoribosylamino)-pyrimidine + H2O + H(+) = 5-amino-6-(5-phospho-D-ribosylamino)uracil + NH4(+)</text>
        <dbReference type="Rhea" id="RHEA:21868"/>
        <dbReference type="ChEBI" id="CHEBI:15377"/>
        <dbReference type="ChEBI" id="CHEBI:15378"/>
        <dbReference type="ChEBI" id="CHEBI:28938"/>
        <dbReference type="ChEBI" id="CHEBI:58453"/>
        <dbReference type="ChEBI" id="CHEBI:58614"/>
        <dbReference type="EC" id="3.5.4.26"/>
    </reaction>
</comment>
<dbReference type="GO" id="GO:0008270">
    <property type="term" value="F:zinc ion binding"/>
    <property type="evidence" value="ECO:0007669"/>
    <property type="project" value="InterPro"/>
</dbReference>
<evidence type="ECO:0000256" key="5">
    <source>
        <dbReference type="ARBA" id="ARBA00007417"/>
    </source>
</evidence>
<dbReference type="AlphaFoldDB" id="A0A1M4SJQ1"/>
<dbReference type="Pfam" id="PF01872">
    <property type="entry name" value="RibD_C"/>
    <property type="match status" value="1"/>
</dbReference>
<feature type="binding site" evidence="16">
    <location>
        <position position="78"/>
    </location>
    <ligand>
        <name>Zn(2+)</name>
        <dbReference type="ChEBI" id="CHEBI:29105"/>
        <note>catalytic</note>
    </ligand>
</feature>
<evidence type="ECO:0000256" key="13">
    <source>
        <dbReference type="PIRNR" id="PIRNR006769"/>
    </source>
</evidence>
<dbReference type="UniPathway" id="UPA00275">
    <property type="reaction ID" value="UER00401"/>
</dbReference>
<dbReference type="InterPro" id="IPR016193">
    <property type="entry name" value="Cytidine_deaminase-like"/>
</dbReference>
<dbReference type="PANTHER" id="PTHR38011">
    <property type="entry name" value="DIHYDROFOLATE REDUCTASE FAMILY PROTEIN (AFU_ORTHOLOGUE AFUA_8G06820)"/>
    <property type="match status" value="1"/>
</dbReference>
<comment type="function">
    <text evidence="1 13">Converts 2,5-diamino-6-(ribosylamino)-4(3h)-pyrimidinone 5'-phosphate into 5-amino-6-(ribosylamino)-2,4(1h,3h)-pyrimidinedione 5'-phosphate.</text>
</comment>
<dbReference type="GO" id="GO:0009231">
    <property type="term" value="P:riboflavin biosynthetic process"/>
    <property type="evidence" value="ECO:0007669"/>
    <property type="project" value="UniProtKB-UniPathway"/>
</dbReference>
<dbReference type="PANTHER" id="PTHR38011:SF7">
    <property type="entry name" value="2,5-DIAMINO-6-RIBOSYLAMINO-4(3H)-PYRIMIDINONE 5'-PHOSPHATE REDUCTASE"/>
    <property type="match status" value="1"/>
</dbReference>
<feature type="binding site" evidence="16">
    <location>
        <position position="50"/>
    </location>
    <ligand>
        <name>Zn(2+)</name>
        <dbReference type="ChEBI" id="CHEBI:29105"/>
        <note>catalytic</note>
    </ligand>
</feature>
<feature type="binding site" evidence="15">
    <location>
        <begin position="285"/>
        <end position="291"/>
    </location>
    <ligand>
        <name>NADP(+)</name>
        <dbReference type="ChEBI" id="CHEBI:58349"/>
    </ligand>
</feature>
<dbReference type="InterPro" id="IPR004794">
    <property type="entry name" value="Eubact_RibD"/>
</dbReference>
<dbReference type="GO" id="GO:0050661">
    <property type="term" value="F:NADP binding"/>
    <property type="evidence" value="ECO:0007669"/>
    <property type="project" value="InterPro"/>
</dbReference>
<protein>
    <recommendedName>
        <fullName evidence="13">Riboflavin biosynthesis protein RibD</fullName>
    </recommendedName>
    <domain>
        <recommendedName>
            <fullName evidence="13">Diaminohydroxyphosphoribosylaminopyrimidine deaminase</fullName>
            <shortName evidence="13">DRAP deaminase</shortName>
            <ecNumber evidence="13">3.5.4.26</ecNumber>
        </recommendedName>
        <alternativeName>
            <fullName evidence="13">Riboflavin-specific deaminase</fullName>
        </alternativeName>
    </domain>
    <domain>
        <recommendedName>
            <fullName evidence="13">5-amino-6-(5-phosphoribosylamino)uracil reductase</fullName>
            <ecNumber evidence="13">1.1.1.193</ecNumber>
        </recommendedName>
        <alternativeName>
            <fullName evidence="13">HTP reductase</fullName>
        </alternativeName>
    </domain>
</protein>
<feature type="binding site" evidence="15">
    <location>
        <position position="207"/>
    </location>
    <ligand>
        <name>substrate</name>
    </ligand>
</feature>
<dbReference type="SUPFAM" id="SSF53597">
    <property type="entry name" value="Dihydrofolate reductase-like"/>
    <property type="match status" value="1"/>
</dbReference>
<keyword evidence="12" id="KW-0511">Multifunctional enzyme</keyword>
<dbReference type="InterPro" id="IPR016192">
    <property type="entry name" value="APOBEC/CMP_deaminase_Zn-bd"/>
</dbReference>
<comment type="cofactor">
    <cofactor evidence="13 16">
        <name>Zn(2+)</name>
        <dbReference type="ChEBI" id="CHEBI:29105"/>
    </cofactor>
    <text evidence="13 16">Binds 1 zinc ion.</text>
</comment>
<dbReference type="STRING" id="1122195.SAMN02745164_00209"/>
<feature type="binding site" evidence="15">
    <location>
        <position position="283"/>
    </location>
    <ligand>
        <name>substrate</name>
    </ligand>
</feature>
<evidence type="ECO:0000256" key="15">
    <source>
        <dbReference type="PIRSR" id="PIRSR006769-2"/>
    </source>
</evidence>
<keyword evidence="11 13" id="KW-0560">Oxidoreductase</keyword>
<feature type="binding site" evidence="15">
    <location>
        <position position="171"/>
    </location>
    <ligand>
        <name>substrate</name>
    </ligand>
</feature>